<keyword evidence="9 12" id="KW-0238">DNA-binding</keyword>
<dbReference type="Proteomes" id="UP000287969">
    <property type="component" value="Chromosome"/>
</dbReference>
<evidence type="ECO:0000313" key="16">
    <source>
        <dbReference type="Proteomes" id="UP000287969"/>
    </source>
</evidence>
<keyword evidence="7 12" id="KW-0227">DNA damage</keyword>
<keyword evidence="5 12" id="KW-0235">DNA replication</keyword>
<evidence type="ECO:0000256" key="8">
    <source>
        <dbReference type="ARBA" id="ARBA00022840"/>
    </source>
</evidence>
<dbReference type="InterPro" id="IPR027417">
    <property type="entry name" value="P-loop_NTPase"/>
</dbReference>
<keyword evidence="16" id="KW-1185">Reference proteome</keyword>
<dbReference type="InterPro" id="IPR018078">
    <property type="entry name" value="DNA-binding_RecF_CS"/>
</dbReference>
<reference evidence="16" key="1">
    <citation type="submission" date="2019-01" db="EMBL/GenBank/DDBJ databases">
        <title>Draft genomes of a novel of Sporanaerobacter strains.</title>
        <authorList>
            <person name="Ma S."/>
        </authorList>
    </citation>
    <scope>NUCLEOTIDE SEQUENCE [LARGE SCALE GENOMIC DNA]</scope>
    <source>
        <strain evidence="16">NJN-17</strain>
    </source>
</reference>
<gene>
    <name evidence="12 15" type="primary">recF</name>
    <name evidence="15" type="ORF">EQM13_00020</name>
</gene>
<evidence type="ECO:0000256" key="5">
    <source>
        <dbReference type="ARBA" id="ARBA00022705"/>
    </source>
</evidence>
<dbReference type="InterPro" id="IPR042174">
    <property type="entry name" value="RecF_2"/>
</dbReference>
<dbReference type="PANTHER" id="PTHR32182">
    <property type="entry name" value="DNA REPLICATION AND REPAIR PROTEIN RECF"/>
    <property type="match status" value="1"/>
</dbReference>
<keyword evidence="10 12" id="KW-0234">DNA repair</keyword>
<comment type="subcellular location">
    <subcellularLocation>
        <location evidence="1 12 13">Cytoplasm</location>
    </subcellularLocation>
</comment>
<keyword evidence="4 12" id="KW-0963">Cytoplasm</keyword>
<dbReference type="PANTHER" id="PTHR32182:SF0">
    <property type="entry name" value="DNA REPLICATION AND REPAIR PROTEIN RECF"/>
    <property type="match status" value="1"/>
</dbReference>
<keyword evidence="6 12" id="KW-0547">Nucleotide-binding</keyword>
<dbReference type="GO" id="GO:0006302">
    <property type="term" value="P:double-strand break repair"/>
    <property type="evidence" value="ECO:0007669"/>
    <property type="project" value="TreeGrafter"/>
</dbReference>
<dbReference type="PROSITE" id="PS00617">
    <property type="entry name" value="RECF_1"/>
    <property type="match status" value="1"/>
</dbReference>
<dbReference type="AlphaFoldDB" id="A0A410QGV5"/>
<evidence type="ECO:0000256" key="12">
    <source>
        <dbReference type="HAMAP-Rule" id="MF_00365"/>
    </source>
</evidence>
<name>A0A410QGV5_9FIRM</name>
<sequence length="367" mass="43107">MYVESIRIINFRNYENLNIKLSKNINIFVGKNAQGKTNLLESIYFCAVGKSFRTNKDKDMINFNSDKSYIGINIKERNIDKLIEIKLERNAPKKMRINGIELGKNKELNSGLNVVVFSPDDLKIIKEGPQERRNFLDLEISQLKPLYRYNLNRYNKILFQRNNLLRFMKYKEKNREVLETFNIQLIKTGSQIILERKKFIDSLSSISKRIHGNLTFNEEKLDFNYVTNVTENVNDLRDLERDFFDKLNKNIDNDILKGSTEIGPHRDDIEIIINDFNSKQFASQGQQRTAILSIKLAEVELIENEKRYKPVLLLDDVLSELDEDRRRYLIKSFSGLQTIITSADVIRLKEIDNLDKKTFYIEKGKVM</sequence>
<evidence type="ECO:0000259" key="14">
    <source>
        <dbReference type="Pfam" id="PF02463"/>
    </source>
</evidence>
<keyword evidence="11 12" id="KW-0742">SOS response</keyword>
<evidence type="ECO:0000256" key="3">
    <source>
        <dbReference type="ARBA" id="ARBA00020170"/>
    </source>
</evidence>
<evidence type="ECO:0000256" key="11">
    <source>
        <dbReference type="ARBA" id="ARBA00023236"/>
    </source>
</evidence>
<dbReference type="OrthoDB" id="9803889at2"/>
<dbReference type="Gene3D" id="1.20.1050.90">
    <property type="entry name" value="RecF/RecN/SMC, N-terminal domain"/>
    <property type="match status" value="1"/>
</dbReference>
<evidence type="ECO:0000256" key="4">
    <source>
        <dbReference type="ARBA" id="ARBA00022490"/>
    </source>
</evidence>
<feature type="domain" description="RecF/RecN/SMC N-terminal" evidence="14">
    <location>
        <begin position="2"/>
        <end position="355"/>
    </location>
</feature>
<dbReference type="KEGG" id="spoa:EQM13_00020"/>
<evidence type="ECO:0000256" key="7">
    <source>
        <dbReference type="ARBA" id="ARBA00022763"/>
    </source>
</evidence>
<dbReference type="GO" id="GO:0000731">
    <property type="term" value="P:DNA synthesis involved in DNA repair"/>
    <property type="evidence" value="ECO:0007669"/>
    <property type="project" value="TreeGrafter"/>
</dbReference>
<keyword evidence="8 12" id="KW-0067">ATP-binding</keyword>
<dbReference type="Gene3D" id="3.40.50.300">
    <property type="entry name" value="P-loop containing nucleotide triphosphate hydrolases"/>
    <property type="match status" value="1"/>
</dbReference>
<evidence type="ECO:0000256" key="2">
    <source>
        <dbReference type="ARBA" id="ARBA00008016"/>
    </source>
</evidence>
<dbReference type="GO" id="GO:0005737">
    <property type="term" value="C:cytoplasm"/>
    <property type="evidence" value="ECO:0007669"/>
    <property type="project" value="UniProtKB-SubCell"/>
</dbReference>
<dbReference type="SUPFAM" id="SSF52540">
    <property type="entry name" value="P-loop containing nucleoside triphosphate hydrolases"/>
    <property type="match status" value="1"/>
</dbReference>
<evidence type="ECO:0000313" key="15">
    <source>
        <dbReference type="EMBL" id="QAT63332.1"/>
    </source>
</evidence>
<dbReference type="EMBL" id="CP035282">
    <property type="protein sequence ID" value="QAT63332.1"/>
    <property type="molecule type" value="Genomic_DNA"/>
</dbReference>
<comment type="similarity">
    <text evidence="2 12 13">Belongs to the RecF family.</text>
</comment>
<evidence type="ECO:0000256" key="1">
    <source>
        <dbReference type="ARBA" id="ARBA00004496"/>
    </source>
</evidence>
<evidence type="ECO:0000256" key="13">
    <source>
        <dbReference type="RuleBase" id="RU000578"/>
    </source>
</evidence>
<feature type="binding site" evidence="12">
    <location>
        <begin position="30"/>
        <end position="37"/>
    </location>
    <ligand>
        <name>ATP</name>
        <dbReference type="ChEBI" id="CHEBI:30616"/>
    </ligand>
</feature>
<evidence type="ECO:0000256" key="10">
    <source>
        <dbReference type="ARBA" id="ARBA00023204"/>
    </source>
</evidence>
<dbReference type="InterPro" id="IPR003395">
    <property type="entry name" value="RecF/RecN/SMC_N"/>
</dbReference>
<accession>A0A410QGV5</accession>
<evidence type="ECO:0000256" key="9">
    <source>
        <dbReference type="ARBA" id="ARBA00023125"/>
    </source>
</evidence>
<dbReference type="Pfam" id="PF02463">
    <property type="entry name" value="SMC_N"/>
    <property type="match status" value="1"/>
</dbReference>
<comment type="function">
    <text evidence="12 13">The RecF protein is involved in DNA metabolism; it is required for DNA replication and normal SOS inducibility. RecF binds preferentially to single-stranded, linear DNA. It also seems to bind ATP.</text>
</comment>
<dbReference type="PROSITE" id="PS00618">
    <property type="entry name" value="RECF_2"/>
    <property type="match status" value="1"/>
</dbReference>
<protein>
    <recommendedName>
        <fullName evidence="3 12">DNA replication and repair protein RecF</fullName>
    </recommendedName>
</protein>
<dbReference type="GO" id="GO:0005524">
    <property type="term" value="F:ATP binding"/>
    <property type="evidence" value="ECO:0007669"/>
    <property type="project" value="UniProtKB-UniRule"/>
</dbReference>
<organism evidence="15 16">
    <name type="scientific">Acidilutibacter cellobiosedens</name>
    <dbReference type="NCBI Taxonomy" id="2507161"/>
    <lineage>
        <taxon>Bacteria</taxon>
        <taxon>Bacillati</taxon>
        <taxon>Bacillota</taxon>
        <taxon>Tissierellia</taxon>
        <taxon>Tissierellales</taxon>
        <taxon>Acidilutibacteraceae</taxon>
        <taxon>Acidilutibacter</taxon>
    </lineage>
</organism>
<evidence type="ECO:0000256" key="6">
    <source>
        <dbReference type="ARBA" id="ARBA00022741"/>
    </source>
</evidence>
<proteinExistence type="inferred from homology"/>
<dbReference type="GO" id="GO:0009432">
    <property type="term" value="P:SOS response"/>
    <property type="evidence" value="ECO:0007669"/>
    <property type="project" value="UniProtKB-UniRule"/>
</dbReference>
<dbReference type="InterPro" id="IPR001238">
    <property type="entry name" value="DNA-binding_RecF"/>
</dbReference>
<dbReference type="HAMAP" id="MF_00365">
    <property type="entry name" value="RecF"/>
    <property type="match status" value="1"/>
</dbReference>
<dbReference type="NCBIfam" id="TIGR00611">
    <property type="entry name" value="recf"/>
    <property type="match status" value="1"/>
</dbReference>
<dbReference type="GO" id="GO:0003697">
    <property type="term" value="F:single-stranded DNA binding"/>
    <property type="evidence" value="ECO:0007669"/>
    <property type="project" value="UniProtKB-UniRule"/>
</dbReference>
<dbReference type="GO" id="GO:0006260">
    <property type="term" value="P:DNA replication"/>
    <property type="evidence" value="ECO:0007669"/>
    <property type="project" value="UniProtKB-UniRule"/>
</dbReference>